<protein>
    <submittedName>
        <fullName evidence="4">Sucrose-6-phosphate hydrolase SacC (GH32 family)</fullName>
    </submittedName>
</protein>
<dbReference type="Gene3D" id="2.115.10.20">
    <property type="entry name" value="Glycosyl hydrolase domain, family 43"/>
    <property type="match status" value="1"/>
</dbReference>
<evidence type="ECO:0000256" key="2">
    <source>
        <dbReference type="ARBA" id="ARBA00023295"/>
    </source>
</evidence>
<reference evidence="4 5" key="1">
    <citation type="submission" date="2020-02" db="EMBL/GenBank/DDBJ databases">
        <title>Sequencing the genomes of 1000 actinobacteria strains.</title>
        <authorList>
            <person name="Klenk H.-P."/>
        </authorList>
    </citation>
    <scope>NUCLEOTIDE SEQUENCE [LARGE SCALE GENOMIC DNA]</scope>
    <source>
        <strain evidence="4 5">DSM 19609</strain>
    </source>
</reference>
<evidence type="ECO:0000256" key="1">
    <source>
        <dbReference type="ARBA" id="ARBA00022801"/>
    </source>
</evidence>
<evidence type="ECO:0000313" key="5">
    <source>
        <dbReference type="Proteomes" id="UP000749311"/>
    </source>
</evidence>
<dbReference type="Pfam" id="PF08244">
    <property type="entry name" value="Glyco_hydro_32C"/>
    <property type="match status" value="1"/>
</dbReference>
<dbReference type="GO" id="GO:0016787">
    <property type="term" value="F:hydrolase activity"/>
    <property type="evidence" value="ECO:0007669"/>
    <property type="project" value="UniProtKB-KW"/>
</dbReference>
<keyword evidence="5" id="KW-1185">Reference proteome</keyword>
<keyword evidence="2" id="KW-0326">Glycosidase</keyword>
<sequence length="346" mass="37831">MDAAERTPVFHFGAATGAALEPGDAWYGERAWHVVPTGHGSPGWSGARTPDLLTWSADAPTSSPPDAARSDTRRPTCGDWTIVDLLRVPDVDSDELFWLQLAEPTPGRSPVPGLTGYRFGRLEDGEFVPEGDPGFHPLDMWLAFRHARPLQNSPAGHRGRPRLLVIGSLWPSDPPRSHAWPGMLSLPRVLQVAHEEGGRVLRQQVPDEIGEQLGDEDSLPVPPAGRDEELPITDPIGLVHLRVTEADFTLTLDGVSVSRIGDELIAHRPGDHMLAAHTARFPLLPGTLELDLWVDRCSVELFADQGRECLSLLRVPPTGPVPWRLRVATPASAQITYRPLLHGNAR</sequence>
<dbReference type="RefSeq" id="WP_167169813.1">
    <property type="nucleotide sequence ID" value="NZ_BAAAOO010000006.1"/>
</dbReference>
<dbReference type="SUPFAM" id="SSF49899">
    <property type="entry name" value="Concanavalin A-like lectins/glucanases"/>
    <property type="match status" value="1"/>
</dbReference>
<dbReference type="Gene3D" id="2.60.120.560">
    <property type="entry name" value="Exo-inulinase, domain 1"/>
    <property type="match status" value="1"/>
</dbReference>
<keyword evidence="1 4" id="KW-0378">Hydrolase</keyword>
<accession>A0ABX0SI68</accession>
<comment type="caution">
    <text evidence="4">The sequence shown here is derived from an EMBL/GenBank/DDBJ whole genome shotgun (WGS) entry which is preliminary data.</text>
</comment>
<proteinExistence type="predicted"/>
<dbReference type="EMBL" id="JAAMOZ010000002">
    <property type="protein sequence ID" value="NIH58099.1"/>
    <property type="molecule type" value="Genomic_DNA"/>
</dbReference>
<gene>
    <name evidence="4" type="ORF">FB473_002791</name>
</gene>
<organism evidence="4 5">
    <name type="scientific">Brooklawnia cerclae</name>
    <dbReference type="NCBI Taxonomy" id="349934"/>
    <lineage>
        <taxon>Bacteria</taxon>
        <taxon>Bacillati</taxon>
        <taxon>Actinomycetota</taxon>
        <taxon>Actinomycetes</taxon>
        <taxon>Propionibacteriales</taxon>
        <taxon>Propionibacteriaceae</taxon>
        <taxon>Brooklawnia</taxon>
    </lineage>
</organism>
<evidence type="ECO:0000259" key="3">
    <source>
        <dbReference type="Pfam" id="PF08244"/>
    </source>
</evidence>
<evidence type="ECO:0000313" key="4">
    <source>
        <dbReference type="EMBL" id="NIH58099.1"/>
    </source>
</evidence>
<dbReference type="Proteomes" id="UP000749311">
    <property type="component" value="Unassembled WGS sequence"/>
</dbReference>
<dbReference type="InterPro" id="IPR013189">
    <property type="entry name" value="Glyco_hydro_32_C"/>
</dbReference>
<feature type="domain" description="Glycosyl hydrolase family 32 C-terminal" evidence="3">
    <location>
        <begin position="276"/>
        <end position="311"/>
    </location>
</feature>
<dbReference type="InterPro" id="IPR023296">
    <property type="entry name" value="Glyco_hydro_beta-prop_sf"/>
</dbReference>
<dbReference type="InterPro" id="IPR013320">
    <property type="entry name" value="ConA-like_dom_sf"/>
</dbReference>
<name>A0ABX0SI68_9ACTN</name>